<comment type="caution">
    <text evidence="2">The sequence shown here is derived from an EMBL/GenBank/DDBJ whole genome shotgun (WGS) entry which is preliminary data.</text>
</comment>
<dbReference type="InterPro" id="IPR019405">
    <property type="entry name" value="Lactonase_7-beta_prop"/>
</dbReference>
<dbReference type="Pfam" id="PF10282">
    <property type="entry name" value="Lactonase"/>
    <property type="match status" value="1"/>
</dbReference>
<reference evidence="2" key="1">
    <citation type="submission" date="2021-11" db="EMBL/GenBank/DDBJ databases">
        <authorList>
            <consortium name="Genoscope - CEA"/>
            <person name="William W."/>
        </authorList>
    </citation>
    <scope>NUCLEOTIDE SEQUENCE</scope>
</reference>
<sequence>MATLIAVSNYTDTSILAHTPKGTENDAGVSLYWLDPTTGTLKPAGALEVGPNPAFLLQHPDDPTTLYASTERIDDDGEVLSLRLSRDGEDIKLNVVDRASARGKSTCYLALDASKKWLRLTNYWEASVAVLPVSGAALGEKAADHHALPPQAALRDVDGKEVSQRCAEPSSYCATHKPSREEHWKYRQRWPHAHCVVTEPYAQQTHFVVDLGEDAVYHYGFDDAVGRLTCQGATRLERGKGPRHVVFHPTRKAAFVVQELSSTVSAFVYDDAAPAGMLETTDPRACLKLTQCVSTLPDGYDNAHHCVNGIWKAKSHSSEIRLDATGSWLFVGNRGHDSLAVFAVTFDGERPQLRRAHVVETGGACPRNFAVLDSHIVVGNQDTNELVVFRREVDGNLTEVSRRAHRSPNFLAPLIAPPPLDTQKTIGKCPSPRAQRSLAGVFVEPPPAPLPELRSPLRAVA</sequence>
<dbReference type="Gene3D" id="2.130.10.10">
    <property type="entry name" value="YVTN repeat-like/Quinoprotein amine dehydrogenase"/>
    <property type="match status" value="1"/>
</dbReference>
<dbReference type="PANTHER" id="PTHR30344">
    <property type="entry name" value="6-PHOSPHOGLUCONOLACTONASE-RELATED"/>
    <property type="match status" value="1"/>
</dbReference>
<accession>A0A8J2SK86</accession>
<dbReference type="SUPFAM" id="SSF51004">
    <property type="entry name" value="C-terminal (heme d1) domain of cytochrome cd1-nitrite reductase"/>
    <property type="match status" value="1"/>
</dbReference>
<evidence type="ECO:0000313" key="3">
    <source>
        <dbReference type="Proteomes" id="UP000789595"/>
    </source>
</evidence>
<evidence type="ECO:0000256" key="1">
    <source>
        <dbReference type="ARBA" id="ARBA00005564"/>
    </source>
</evidence>
<comment type="similarity">
    <text evidence="1">Belongs to the cycloisomerase 2 family.</text>
</comment>
<gene>
    <name evidence="2" type="ORF">PECAL_2P10460</name>
</gene>
<evidence type="ECO:0000313" key="2">
    <source>
        <dbReference type="EMBL" id="CAH0367999.1"/>
    </source>
</evidence>
<dbReference type="EMBL" id="CAKKNE010000002">
    <property type="protein sequence ID" value="CAH0367999.1"/>
    <property type="molecule type" value="Genomic_DNA"/>
</dbReference>
<dbReference type="PANTHER" id="PTHR30344:SF1">
    <property type="entry name" value="6-PHOSPHOGLUCONOLACTONASE"/>
    <property type="match status" value="1"/>
</dbReference>
<dbReference type="InterPro" id="IPR015943">
    <property type="entry name" value="WD40/YVTN_repeat-like_dom_sf"/>
</dbReference>
<proteinExistence type="inferred from homology"/>
<dbReference type="GO" id="GO:0017057">
    <property type="term" value="F:6-phosphogluconolactonase activity"/>
    <property type="evidence" value="ECO:0007669"/>
    <property type="project" value="TreeGrafter"/>
</dbReference>
<organism evidence="2 3">
    <name type="scientific">Pelagomonas calceolata</name>
    <dbReference type="NCBI Taxonomy" id="35677"/>
    <lineage>
        <taxon>Eukaryota</taxon>
        <taxon>Sar</taxon>
        <taxon>Stramenopiles</taxon>
        <taxon>Ochrophyta</taxon>
        <taxon>Pelagophyceae</taxon>
        <taxon>Pelagomonadales</taxon>
        <taxon>Pelagomonadaceae</taxon>
        <taxon>Pelagomonas</taxon>
    </lineage>
</organism>
<protein>
    <recommendedName>
        <fullName evidence="4">6-phosphogluconolactonase</fullName>
    </recommendedName>
</protein>
<name>A0A8J2SK86_9STRA</name>
<dbReference type="InterPro" id="IPR011048">
    <property type="entry name" value="Haem_d1_sf"/>
</dbReference>
<dbReference type="AlphaFoldDB" id="A0A8J2SK86"/>
<dbReference type="OrthoDB" id="9972196at2759"/>
<keyword evidence="3" id="KW-1185">Reference proteome</keyword>
<evidence type="ECO:0008006" key="4">
    <source>
        <dbReference type="Google" id="ProtNLM"/>
    </source>
</evidence>
<dbReference type="Proteomes" id="UP000789595">
    <property type="component" value="Unassembled WGS sequence"/>
</dbReference>
<dbReference type="InterPro" id="IPR050282">
    <property type="entry name" value="Cycloisomerase_2"/>
</dbReference>